<accession>E3LZG6</accession>
<dbReference type="Gene3D" id="3.90.550.50">
    <property type="match status" value="1"/>
</dbReference>
<evidence type="ECO:0000256" key="4">
    <source>
        <dbReference type="ARBA" id="ARBA00022968"/>
    </source>
</evidence>
<dbReference type="GeneID" id="9800713"/>
<dbReference type="OMA" id="DQTYLIV"/>
<dbReference type="GO" id="GO:0016263">
    <property type="term" value="F:glycoprotein-N-acetylgalactosamine 3-beta-galactosyltransferase activity"/>
    <property type="evidence" value="ECO:0007669"/>
    <property type="project" value="TreeGrafter"/>
</dbReference>
<keyword evidence="5 7" id="KW-1133">Transmembrane helix</keyword>
<dbReference type="GO" id="GO:0016020">
    <property type="term" value="C:membrane"/>
    <property type="evidence" value="ECO:0007669"/>
    <property type="project" value="UniProtKB-SubCell"/>
</dbReference>
<keyword evidence="3 7" id="KW-0812">Transmembrane</keyword>
<comment type="subcellular location">
    <subcellularLocation>
        <location evidence="1">Membrane</location>
        <topology evidence="1">Single-pass type II membrane protein</topology>
    </subcellularLocation>
</comment>
<dbReference type="STRING" id="31234.E3LZG6"/>
<keyword evidence="6 7" id="KW-0472">Membrane</keyword>
<dbReference type="InterPro" id="IPR026050">
    <property type="entry name" value="C1GALT1/C1GALT1_chp1"/>
</dbReference>
<comment type="similarity">
    <text evidence="2">Belongs to the glycosyltransferase 31 family. Beta3-Gal-T subfamily.</text>
</comment>
<dbReference type="FunCoup" id="E3LZG6">
    <property type="interactions" value="67"/>
</dbReference>
<evidence type="ECO:0000256" key="6">
    <source>
        <dbReference type="ARBA" id="ARBA00023136"/>
    </source>
</evidence>
<evidence type="ECO:0000256" key="1">
    <source>
        <dbReference type="ARBA" id="ARBA00004606"/>
    </source>
</evidence>
<dbReference type="CTD" id="9800713"/>
<keyword evidence="4" id="KW-0735">Signal-anchor</keyword>
<dbReference type="FunFam" id="3.90.550.50:FF:000090">
    <property type="entry name" value="Protein CBG18324"/>
    <property type="match status" value="1"/>
</dbReference>
<feature type="transmembrane region" description="Helical" evidence="7">
    <location>
        <begin position="16"/>
        <end position="36"/>
    </location>
</feature>
<dbReference type="PANTHER" id="PTHR23033:SF8">
    <property type="entry name" value="HEXOSYLTRANSFERASE"/>
    <property type="match status" value="1"/>
</dbReference>
<evidence type="ECO:0000313" key="9">
    <source>
        <dbReference type="Proteomes" id="UP000008281"/>
    </source>
</evidence>
<evidence type="ECO:0000313" key="8">
    <source>
        <dbReference type="EMBL" id="EFO86739.1"/>
    </source>
</evidence>
<name>E3LZG6_CAERE</name>
<dbReference type="EMBL" id="DS268419">
    <property type="protein sequence ID" value="EFO86739.1"/>
    <property type="molecule type" value="Genomic_DNA"/>
</dbReference>
<reference evidence="8" key="1">
    <citation type="submission" date="2007-07" db="EMBL/GenBank/DDBJ databases">
        <title>PCAP assembly of the Caenorhabditis remanei genome.</title>
        <authorList>
            <consortium name="The Caenorhabditis remanei Sequencing Consortium"/>
            <person name="Wilson R.K."/>
        </authorList>
    </citation>
    <scope>NUCLEOTIDE SEQUENCE [LARGE SCALE GENOMIC DNA]</scope>
    <source>
        <strain evidence="8">PB4641</strain>
    </source>
</reference>
<dbReference type="KEGG" id="crq:GCK72_010416"/>
<dbReference type="eggNOG" id="KOG2246">
    <property type="taxonomic scope" value="Eukaryota"/>
</dbReference>
<protein>
    <submittedName>
        <fullName evidence="8">Uncharacterized protein</fullName>
    </submittedName>
</protein>
<dbReference type="InParanoid" id="E3LZG6"/>
<evidence type="ECO:0000256" key="5">
    <source>
        <dbReference type="ARBA" id="ARBA00022989"/>
    </source>
</evidence>
<keyword evidence="9" id="KW-1185">Reference proteome</keyword>
<sequence>MSINIFKSRIRSPKDILTHLVFGCAIGYLIGIVILFDEDYDISKHIHLVEHEKPTQKTDSVNLRCVIIIHKATHKPEKIISAFDDGYTKLCQETIYFTNNQKFFDKFQKNYTMYFVDSNLNHFYWSFYQYVMEFSSKVPSQWTFIGDDQTYLIVPNLRNVLTGFDSDKPVVLGKVRDTSNLFSWLFPLSNFKKISVRGGVALSNSAIDRLSACKGFFFARASDYALYDCSEEYDVQIVDPFDEDALRLFNDLPPKQIIAPDSKLFRSRPTIGEKCSDHAVSFGQLSEKDMRVLEYGMSLKVFGRGGLCCLVATVPLICLIARSPDFRI</sequence>
<evidence type="ECO:0000256" key="2">
    <source>
        <dbReference type="ARBA" id="ARBA00006462"/>
    </source>
</evidence>
<dbReference type="HOGENOM" id="CLU_866642_0_0_1"/>
<gene>
    <name evidence="8" type="ORF">CRE_04829</name>
</gene>
<dbReference type="OrthoDB" id="414175at2759"/>
<evidence type="ECO:0000256" key="3">
    <source>
        <dbReference type="ARBA" id="ARBA00022692"/>
    </source>
</evidence>
<proteinExistence type="inferred from homology"/>
<dbReference type="Proteomes" id="UP000008281">
    <property type="component" value="Unassembled WGS sequence"/>
</dbReference>
<dbReference type="PANTHER" id="PTHR23033">
    <property type="entry name" value="BETA1,3-GALACTOSYLTRANSFERASE"/>
    <property type="match status" value="1"/>
</dbReference>
<evidence type="ECO:0000256" key="7">
    <source>
        <dbReference type="SAM" id="Phobius"/>
    </source>
</evidence>
<dbReference type="RefSeq" id="XP_003110907.2">
    <property type="nucleotide sequence ID" value="XM_003110859.2"/>
</dbReference>
<dbReference type="AlphaFoldDB" id="E3LZG6"/>
<organism evidence="9">
    <name type="scientific">Caenorhabditis remanei</name>
    <name type="common">Caenorhabditis vulgaris</name>
    <dbReference type="NCBI Taxonomy" id="31234"/>
    <lineage>
        <taxon>Eukaryota</taxon>
        <taxon>Metazoa</taxon>
        <taxon>Ecdysozoa</taxon>
        <taxon>Nematoda</taxon>
        <taxon>Chromadorea</taxon>
        <taxon>Rhabditida</taxon>
        <taxon>Rhabditina</taxon>
        <taxon>Rhabditomorpha</taxon>
        <taxon>Rhabditoidea</taxon>
        <taxon>Rhabditidae</taxon>
        <taxon>Peloderinae</taxon>
        <taxon>Caenorhabditis</taxon>
    </lineage>
</organism>